<name>A0A515DAB2_9BURK</name>
<evidence type="ECO:0000313" key="3">
    <source>
        <dbReference type="Proteomes" id="UP000316798"/>
    </source>
</evidence>
<dbReference type="PANTHER" id="PTHR43081">
    <property type="entry name" value="ADENYLATE CYCLASE, TERMINAL-DIFFERENTIATION SPECIFIC-RELATED"/>
    <property type="match status" value="1"/>
</dbReference>
<keyword evidence="3" id="KW-1185">Reference proteome</keyword>
<dbReference type="GO" id="GO:0004016">
    <property type="term" value="F:adenylate cyclase activity"/>
    <property type="evidence" value="ECO:0007669"/>
    <property type="project" value="UniProtKB-ARBA"/>
</dbReference>
<protein>
    <submittedName>
        <fullName evidence="2">Adenylate/guanylate cyclase domain-containing protein</fullName>
    </submittedName>
</protein>
<dbReference type="GO" id="GO:0035556">
    <property type="term" value="P:intracellular signal transduction"/>
    <property type="evidence" value="ECO:0007669"/>
    <property type="project" value="InterPro"/>
</dbReference>
<dbReference type="SUPFAM" id="SSF55073">
    <property type="entry name" value="Nucleotide cyclase"/>
    <property type="match status" value="1"/>
</dbReference>
<feature type="domain" description="Guanylate cyclase" evidence="1">
    <location>
        <begin position="87"/>
        <end position="219"/>
    </location>
</feature>
<dbReference type="Gene3D" id="3.30.70.1230">
    <property type="entry name" value="Nucleotide cyclase"/>
    <property type="match status" value="1"/>
</dbReference>
<reference evidence="2 3" key="1">
    <citation type="submission" date="2019-01" db="EMBL/GenBank/DDBJ databases">
        <title>Genomic insights into a novel species Rhodoferax sp.</title>
        <authorList>
            <person name="Jin L."/>
        </authorList>
    </citation>
    <scope>NUCLEOTIDE SEQUENCE [LARGE SCALE GENOMIC DNA]</scope>
    <source>
        <strain evidence="2 3">CHu59-6-5</strain>
    </source>
</reference>
<sequence length="271" mass="29593">MPLCAWRCCGSEALSWALAIALLLGSAVAGYAWTLRAQRRQLERLLDAADAKLERLQRQFERFVPSDLVERLTDVGDELKPARRYVTILFADLRGFTALCDRLDPAVTVDILNGYFGHMIEAITQHHGHVTELVGDGLLALFGALQPNPWQARDAVLSALAMRSALARYNQTLLARQLPELRFGIGIHAGEVIAGIIGTGALSKFSVTGDPINVASRVEGLTSAMQVDLLITEVIRDRLGDDFDLAPMPATLVKGKAAPIRTWTVRADAVR</sequence>
<dbReference type="InterPro" id="IPR001054">
    <property type="entry name" value="A/G_cyclase"/>
</dbReference>
<dbReference type="OrthoDB" id="9802500at2"/>
<gene>
    <name evidence="2" type="ORF">EUB48_08755</name>
</gene>
<proteinExistence type="predicted"/>
<dbReference type="Proteomes" id="UP000316798">
    <property type="component" value="Chromosome"/>
</dbReference>
<dbReference type="GO" id="GO:0009190">
    <property type="term" value="P:cyclic nucleotide biosynthetic process"/>
    <property type="evidence" value="ECO:0007669"/>
    <property type="project" value="InterPro"/>
</dbReference>
<dbReference type="EMBL" id="CP035503">
    <property type="protein sequence ID" value="QDL37353.1"/>
    <property type="molecule type" value="Genomic_DNA"/>
</dbReference>
<dbReference type="PROSITE" id="PS50125">
    <property type="entry name" value="GUANYLATE_CYCLASE_2"/>
    <property type="match status" value="1"/>
</dbReference>
<evidence type="ECO:0000259" key="1">
    <source>
        <dbReference type="PROSITE" id="PS50125"/>
    </source>
</evidence>
<dbReference type="InterPro" id="IPR029787">
    <property type="entry name" value="Nucleotide_cyclase"/>
</dbReference>
<organism evidence="2 3">
    <name type="scientific">Rhodoferax sediminis</name>
    <dbReference type="NCBI Taxonomy" id="2509614"/>
    <lineage>
        <taxon>Bacteria</taxon>
        <taxon>Pseudomonadati</taxon>
        <taxon>Pseudomonadota</taxon>
        <taxon>Betaproteobacteria</taxon>
        <taxon>Burkholderiales</taxon>
        <taxon>Comamonadaceae</taxon>
        <taxon>Rhodoferax</taxon>
    </lineage>
</organism>
<dbReference type="SMART" id="SM00044">
    <property type="entry name" value="CYCc"/>
    <property type="match status" value="1"/>
</dbReference>
<dbReference type="PANTHER" id="PTHR43081:SF1">
    <property type="entry name" value="ADENYLATE CYCLASE, TERMINAL-DIFFERENTIATION SPECIFIC"/>
    <property type="match status" value="1"/>
</dbReference>
<dbReference type="Pfam" id="PF00211">
    <property type="entry name" value="Guanylate_cyc"/>
    <property type="match status" value="1"/>
</dbReference>
<dbReference type="KEGG" id="rhf:EUB48_08755"/>
<dbReference type="CDD" id="cd07302">
    <property type="entry name" value="CHD"/>
    <property type="match status" value="1"/>
</dbReference>
<dbReference type="AlphaFoldDB" id="A0A515DAB2"/>
<dbReference type="InterPro" id="IPR050697">
    <property type="entry name" value="Adenylyl/Guanylyl_Cyclase_3/4"/>
</dbReference>
<accession>A0A515DAB2</accession>
<evidence type="ECO:0000313" key="2">
    <source>
        <dbReference type="EMBL" id="QDL37353.1"/>
    </source>
</evidence>